<dbReference type="Gramene" id="KQL03329">
    <property type="protein sequence ID" value="KQL03329"/>
    <property type="gene ID" value="SETIT_004543mg"/>
</dbReference>
<evidence type="ECO:0000313" key="3">
    <source>
        <dbReference type="Proteomes" id="UP000004995"/>
    </source>
</evidence>
<name>K3XRK0_SETIT</name>
<dbReference type="eggNOG" id="ENOG502RRAF">
    <property type="taxonomic scope" value="Eukaryota"/>
</dbReference>
<sequence length="223" mass="24815">MCWTTPQGWMLVMKSSPSPSSSSSAAAWLWNPRTGDKITLPDVEAGDDDDDDGIPMYCKCLLTHKDATHPGCFVVLFDYKEPNMWYCKVVVDGDGHRGGWRRYTYDIGDYEVPPASPTKDVISSVAAVQGELFFISSHEDMCAITFSSTSSTGDDDDDPEFQYFDVTMVDFPPGMCSGRTWLVESDDQLFLVCVCFVGFDADNVVFDMHTKSWSKGTNCISTF</sequence>
<reference evidence="3" key="1">
    <citation type="journal article" date="2012" name="Nat. Biotechnol.">
        <title>Reference genome sequence of the model plant Setaria.</title>
        <authorList>
            <person name="Bennetzen J.L."/>
            <person name="Schmutz J."/>
            <person name="Wang H."/>
            <person name="Percifield R."/>
            <person name="Hawkins J."/>
            <person name="Pontaroli A.C."/>
            <person name="Estep M."/>
            <person name="Feng L."/>
            <person name="Vaughn J.N."/>
            <person name="Grimwood J."/>
            <person name="Jenkins J."/>
            <person name="Barry K."/>
            <person name="Lindquist E."/>
            <person name="Hellsten U."/>
            <person name="Deshpande S."/>
            <person name="Wang X."/>
            <person name="Wu X."/>
            <person name="Mitros T."/>
            <person name="Triplett J."/>
            <person name="Yang X."/>
            <person name="Ye C.Y."/>
            <person name="Mauro-Herrera M."/>
            <person name="Wang L."/>
            <person name="Li P."/>
            <person name="Sharma M."/>
            <person name="Sharma R."/>
            <person name="Ronald P.C."/>
            <person name="Panaud O."/>
            <person name="Kellogg E.A."/>
            <person name="Brutnell T.P."/>
            <person name="Doust A.N."/>
            <person name="Tuskan G.A."/>
            <person name="Rokhsar D."/>
            <person name="Devos K.M."/>
        </authorList>
    </citation>
    <scope>NUCLEOTIDE SEQUENCE [LARGE SCALE GENOMIC DNA]</scope>
    <source>
        <strain evidence="3">cv. Yugu1</strain>
    </source>
</reference>
<dbReference type="AlphaFoldDB" id="K3XRK0"/>
<dbReference type="OMA" id="SHEDMCA"/>
<organism evidence="2 3">
    <name type="scientific">Setaria italica</name>
    <name type="common">Foxtail millet</name>
    <name type="synonym">Panicum italicum</name>
    <dbReference type="NCBI Taxonomy" id="4555"/>
    <lineage>
        <taxon>Eukaryota</taxon>
        <taxon>Viridiplantae</taxon>
        <taxon>Streptophyta</taxon>
        <taxon>Embryophyta</taxon>
        <taxon>Tracheophyta</taxon>
        <taxon>Spermatophyta</taxon>
        <taxon>Magnoliopsida</taxon>
        <taxon>Liliopsida</taxon>
        <taxon>Poales</taxon>
        <taxon>Poaceae</taxon>
        <taxon>PACMAD clade</taxon>
        <taxon>Panicoideae</taxon>
        <taxon>Panicodae</taxon>
        <taxon>Paniceae</taxon>
        <taxon>Cenchrinae</taxon>
        <taxon>Setaria</taxon>
    </lineage>
</organism>
<keyword evidence="3" id="KW-1185">Reference proteome</keyword>
<dbReference type="PANTHER" id="PTHR33127:SF33">
    <property type="entry name" value="DUF295 DOMAIN-CONTAINING PROTEIN"/>
    <property type="match status" value="1"/>
</dbReference>
<dbReference type="InterPro" id="IPR005174">
    <property type="entry name" value="KIB1-4_b-propeller"/>
</dbReference>
<dbReference type="Pfam" id="PF03478">
    <property type="entry name" value="Beta-prop_KIB1-4"/>
    <property type="match status" value="1"/>
</dbReference>
<feature type="domain" description="KIB1-4 beta-propeller" evidence="1">
    <location>
        <begin position="2"/>
        <end position="194"/>
    </location>
</feature>
<dbReference type="InParanoid" id="K3XRK0"/>
<proteinExistence type="predicted"/>
<dbReference type="EnsemblPlants" id="KQL03329">
    <property type="protein sequence ID" value="KQL03329"/>
    <property type="gene ID" value="SETIT_004543mg"/>
</dbReference>
<reference evidence="2" key="2">
    <citation type="submission" date="2018-08" db="UniProtKB">
        <authorList>
            <consortium name="EnsemblPlants"/>
        </authorList>
    </citation>
    <scope>IDENTIFICATION</scope>
    <source>
        <strain evidence="2">Yugu1</strain>
    </source>
</reference>
<dbReference type="Proteomes" id="UP000004995">
    <property type="component" value="Unassembled WGS sequence"/>
</dbReference>
<protein>
    <recommendedName>
        <fullName evidence="1">KIB1-4 beta-propeller domain-containing protein</fullName>
    </recommendedName>
</protein>
<dbReference type="HOGENOM" id="CLU_1241929_0_0_1"/>
<dbReference type="PANTHER" id="PTHR33127">
    <property type="entry name" value="TRANSMEMBRANE PROTEIN"/>
    <property type="match status" value="1"/>
</dbReference>
<accession>K3XRK0</accession>
<dbReference type="EMBL" id="AGNK02002753">
    <property type="status" value="NOT_ANNOTATED_CDS"/>
    <property type="molecule type" value="Genomic_DNA"/>
</dbReference>
<evidence type="ECO:0000259" key="1">
    <source>
        <dbReference type="Pfam" id="PF03478"/>
    </source>
</evidence>
<evidence type="ECO:0000313" key="2">
    <source>
        <dbReference type="EnsemblPlants" id="KQL03329"/>
    </source>
</evidence>